<dbReference type="AlphaFoldDB" id="A0A6I4MH71"/>
<dbReference type="Gene3D" id="3.90.1570.10">
    <property type="entry name" value="tt1808, chain A"/>
    <property type="match status" value="1"/>
</dbReference>
<dbReference type="PANTHER" id="PTHR35400:SF3">
    <property type="entry name" value="SLL1072 PROTEIN"/>
    <property type="match status" value="1"/>
</dbReference>
<dbReference type="SUPFAM" id="SSF52980">
    <property type="entry name" value="Restriction endonuclease-like"/>
    <property type="match status" value="1"/>
</dbReference>
<keyword evidence="4" id="KW-1185">Reference proteome</keyword>
<feature type="domain" description="Putative restriction endonuclease" evidence="2">
    <location>
        <begin position="79"/>
        <end position="229"/>
    </location>
</feature>
<gene>
    <name evidence="3" type="ORF">F8568_033220</name>
</gene>
<reference evidence="3" key="1">
    <citation type="submission" date="2019-12" db="EMBL/GenBank/DDBJ databases">
        <title>Actinomadura physcomitrii sp. nov., a novel actinomycete isolated from moss [Physcomitrium sphaericum (Ludw) Fuernr].</title>
        <authorList>
            <person name="Zhuang X."/>
        </authorList>
    </citation>
    <scope>NUCLEOTIDE SEQUENCE [LARGE SCALE GENOMIC DNA]</scope>
    <source>
        <strain evidence="3">LD22</strain>
    </source>
</reference>
<dbReference type="Proteomes" id="UP000462055">
    <property type="component" value="Unassembled WGS sequence"/>
</dbReference>
<comment type="caution">
    <text evidence="3">The sequence shown here is derived from an EMBL/GenBank/DDBJ whole genome shotgun (WGS) entry which is preliminary data.</text>
</comment>
<name>A0A6I4MH71_9ACTN</name>
<feature type="region of interest" description="Disordered" evidence="1">
    <location>
        <begin position="29"/>
        <end position="61"/>
    </location>
</feature>
<dbReference type="InterPro" id="IPR011335">
    <property type="entry name" value="Restrct_endonuc-II-like"/>
</dbReference>
<dbReference type="EMBL" id="WBMS02000034">
    <property type="protein sequence ID" value="MWA05142.1"/>
    <property type="molecule type" value="Genomic_DNA"/>
</dbReference>
<evidence type="ECO:0000313" key="4">
    <source>
        <dbReference type="Proteomes" id="UP000462055"/>
    </source>
</evidence>
<evidence type="ECO:0000259" key="2">
    <source>
        <dbReference type="Pfam" id="PF05685"/>
    </source>
</evidence>
<dbReference type="InterPro" id="IPR008538">
    <property type="entry name" value="Uma2"/>
</dbReference>
<accession>A0A6I4MH71</accession>
<proteinExistence type="predicted"/>
<dbReference type="PANTHER" id="PTHR35400">
    <property type="entry name" value="SLR1083 PROTEIN"/>
    <property type="match status" value="1"/>
</dbReference>
<evidence type="ECO:0000256" key="1">
    <source>
        <dbReference type="SAM" id="MobiDB-lite"/>
    </source>
</evidence>
<organism evidence="3 4">
    <name type="scientific">Actinomadura physcomitrii</name>
    <dbReference type="NCBI Taxonomy" id="2650748"/>
    <lineage>
        <taxon>Bacteria</taxon>
        <taxon>Bacillati</taxon>
        <taxon>Actinomycetota</taxon>
        <taxon>Actinomycetes</taxon>
        <taxon>Streptosporangiales</taxon>
        <taxon>Thermomonosporaceae</taxon>
        <taxon>Actinomadura</taxon>
    </lineage>
</organism>
<protein>
    <recommendedName>
        <fullName evidence="2">Putative restriction endonuclease domain-containing protein</fullName>
    </recommendedName>
</protein>
<sequence>MSRSVGDSPTSAVTYLSCSLRNLSGVRPTITLTSPNPDPVFHEGPDGTLPSTAPPRPEAPGAMRALTVPLPSGDTWTRADYEALPEDLPARVSLVHGKLVVNPRPRPIRRRVARRLATRIEDAAPDAWQVDTDVDVLLDDDEVEPVEIAPDIVVYSAEHDVYERPIPAGLVVLVAEVVPPSTKRKEPALYAEAGIRHYWQVETDQTAVHTYELDDATGGYVATGVHHDRIVVNVPFDLDVELKR</sequence>
<dbReference type="InterPro" id="IPR012296">
    <property type="entry name" value="Nuclease_put_TT1808"/>
</dbReference>
<dbReference type="CDD" id="cd06260">
    <property type="entry name" value="DUF820-like"/>
    <property type="match status" value="1"/>
</dbReference>
<dbReference type="Pfam" id="PF05685">
    <property type="entry name" value="Uma2"/>
    <property type="match status" value="1"/>
</dbReference>
<evidence type="ECO:0000313" key="3">
    <source>
        <dbReference type="EMBL" id="MWA05142.1"/>
    </source>
</evidence>